<dbReference type="Proteomes" id="UP001595699">
    <property type="component" value="Unassembled WGS sequence"/>
</dbReference>
<dbReference type="CDD" id="cd04301">
    <property type="entry name" value="NAT_SF"/>
    <property type="match status" value="1"/>
</dbReference>
<dbReference type="InterPro" id="IPR000182">
    <property type="entry name" value="GNAT_dom"/>
</dbReference>
<name>A0ABV7Y7R9_9ACTN</name>
<comment type="caution">
    <text evidence="2">The sequence shown here is derived from an EMBL/GenBank/DDBJ whole genome shotgun (WGS) entry which is preliminary data.</text>
</comment>
<dbReference type="SUPFAM" id="SSF55729">
    <property type="entry name" value="Acyl-CoA N-acyltransferases (Nat)"/>
    <property type="match status" value="1"/>
</dbReference>
<dbReference type="Pfam" id="PF13302">
    <property type="entry name" value="Acetyltransf_3"/>
    <property type="match status" value="1"/>
</dbReference>
<dbReference type="PANTHER" id="PTHR39173:SF1">
    <property type="entry name" value="ACETYLTRANSFERASE"/>
    <property type="match status" value="1"/>
</dbReference>
<dbReference type="PANTHER" id="PTHR39173">
    <property type="entry name" value="ACETYLTRANSFERASE"/>
    <property type="match status" value="1"/>
</dbReference>
<evidence type="ECO:0000313" key="3">
    <source>
        <dbReference type="Proteomes" id="UP001595699"/>
    </source>
</evidence>
<proteinExistence type="predicted"/>
<sequence length="165" mass="18138">MITLPEAPRLLPPSTAVKVSYLTGEQVDCVARGSETDWLGPASEDFDGFVAARVGVKERWNVPSTVFWYQAGEHYLGTLVIRHELTDELFVEGGHIGYHVVAPWQRQGHATRMLGAGIAHARDLGLSRVLLTCAPENEPSRRVIAANGGKQDETLGDALRFWIDC</sequence>
<accession>A0ABV7Y7R9</accession>
<dbReference type="RefSeq" id="WP_205116948.1">
    <property type="nucleotide sequence ID" value="NZ_JAFBCM010000001.1"/>
</dbReference>
<dbReference type="InterPro" id="IPR016181">
    <property type="entry name" value="Acyl_CoA_acyltransferase"/>
</dbReference>
<dbReference type="Gene3D" id="3.40.630.30">
    <property type="match status" value="1"/>
</dbReference>
<dbReference type="PROSITE" id="PS51186">
    <property type="entry name" value="GNAT"/>
    <property type="match status" value="1"/>
</dbReference>
<organism evidence="2 3">
    <name type="scientific">Tenggerimyces flavus</name>
    <dbReference type="NCBI Taxonomy" id="1708749"/>
    <lineage>
        <taxon>Bacteria</taxon>
        <taxon>Bacillati</taxon>
        <taxon>Actinomycetota</taxon>
        <taxon>Actinomycetes</taxon>
        <taxon>Propionibacteriales</taxon>
        <taxon>Nocardioidaceae</taxon>
        <taxon>Tenggerimyces</taxon>
    </lineage>
</organism>
<evidence type="ECO:0000313" key="2">
    <source>
        <dbReference type="EMBL" id="MFC3760701.1"/>
    </source>
</evidence>
<feature type="domain" description="N-acetyltransferase" evidence="1">
    <location>
        <begin position="17"/>
        <end position="165"/>
    </location>
</feature>
<gene>
    <name evidence="2" type="ORF">ACFOUW_07615</name>
</gene>
<protein>
    <submittedName>
        <fullName evidence="2">GNAT family N-acetyltransferase</fullName>
    </submittedName>
</protein>
<reference evidence="3" key="1">
    <citation type="journal article" date="2019" name="Int. J. Syst. Evol. Microbiol.">
        <title>The Global Catalogue of Microorganisms (GCM) 10K type strain sequencing project: providing services to taxonomists for standard genome sequencing and annotation.</title>
        <authorList>
            <consortium name="The Broad Institute Genomics Platform"/>
            <consortium name="The Broad Institute Genome Sequencing Center for Infectious Disease"/>
            <person name="Wu L."/>
            <person name="Ma J."/>
        </authorList>
    </citation>
    <scope>NUCLEOTIDE SEQUENCE [LARGE SCALE GENOMIC DNA]</scope>
    <source>
        <strain evidence="3">CGMCC 4.7241</strain>
    </source>
</reference>
<keyword evidence="3" id="KW-1185">Reference proteome</keyword>
<evidence type="ECO:0000259" key="1">
    <source>
        <dbReference type="PROSITE" id="PS51186"/>
    </source>
</evidence>
<dbReference type="EMBL" id="JBHRZH010000006">
    <property type="protein sequence ID" value="MFC3760701.1"/>
    <property type="molecule type" value="Genomic_DNA"/>
</dbReference>